<dbReference type="EMBL" id="JRYB01000001">
    <property type="protein sequence ID" value="OIJ44219.1"/>
    <property type="molecule type" value="Genomic_DNA"/>
</dbReference>
<accession>A0A1S2NGZ9</accession>
<reference evidence="1 2" key="1">
    <citation type="submission" date="2014-10" db="EMBL/GenBank/DDBJ databases">
        <authorList>
            <person name="Seo M.-J."/>
            <person name="Seok Y.J."/>
            <person name="Cha I.-T."/>
        </authorList>
    </citation>
    <scope>NUCLEOTIDE SEQUENCE [LARGE SCALE GENOMIC DNA]</scope>
    <source>
        <strain evidence="1 2">NEU</strain>
    </source>
</reference>
<dbReference type="Gene3D" id="3.90.1150.10">
    <property type="entry name" value="Aspartate Aminotransferase, domain 1"/>
    <property type="match status" value="1"/>
</dbReference>
<evidence type="ECO:0000313" key="1">
    <source>
        <dbReference type="EMBL" id="OIJ44219.1"/>
    </source>
</evidence>
<dbReference type="InterPro" id="IPR015422">
    <property type="entry name" value="PyrdxlP-dep_Trfase_small"/>
</dbReference>
<evidence type="ECO:0008006" key="3">
    <source>
        <dbReference type="Google" id="ProtNLM"/>
    </source>
</evidence>
<dbReference type="Proteomes" id="UP000180246">
    <property type="component" value="Unassembled WGS sequence"/>
</dbReference>
<organism evidence="1 2">
    <name type="scientific">Massilia timonae</name>
    <dbReference type="NCBI Taxonomy" id="47229"/>
    <lineage>
        <taxon>Bacteria</taxon>
        <taxon>Pseudomonadati</taxon>
        <taxon>Pseudomonadota</taxon>
        <taxon>Betaproteobacteria</taxon>
        <taxon>Burkholderiales</taxon>
        <taxon>Oxalobacteraceae</taxon>
        <taxon>Telluria group</taxon>
        <taxon>Massilia</taxon>
    </lineage>
</organism>
<dbReference type="InterPro" id="IPR015424">
    <property type="entry name" value="PyrdxlP-dep_Trfase"/>
</dbReference>
<dbReference type="RefSeq" id="WP_071360178.1">
    <property type="nucleotide sequence ID" value="NZ_JRYB01000001.1"/>
</dbReference>
<comment type="caution">
    <text evidence="1">The sequence shown here is derived from an EMBL/GenBank/DDBJ whole genome shotgun (WGS) entry which is preliminary data.</text>
</comment>
<dbReference type="AlphaFoldDB" id="A0A1S2NGZ9"/>
<protein>
    <recommendedName>
        <fullName evidence="3">DegT/DnrJ/EryC1/StrS aminotransferase family protein</fullName>
    </recommendedName>
</protein>
<dbReference type="SUPFAM" id="SSF53383">
    <property type="entry name" value="PLP-dependent transferases"/>
    <property type="match status" value="1"/>
</dbReference>
<evidence type="ECO:0000313" key="2">
    <source>
        <dbReference type="Proteomes" id="UP000180246"/>
    </source>
</evidence>
<name>A0A1S2NGZ9_9BURK</name>
<gene>
    <name evidence="1" type="ORF">LO55_312</name>
</gene>
<sequence>MSAPAIGGYFELELPPQRPSAFPGALRFQSARAAFFALLQAGRPGRVWMPDYLCDSMLAPLHAAGVTLMPYEVDARFEVSGQVDLQADDWLYAVNYFGVRTREIDALLARVDPARVVLDHCQAFYVPAPACLASIYSPRKFFGVADGGFLVTDLPVPAPQQDDTQVLEHAGHLLMRLAGAPEIGYAAYQRSEQALAALAPRHMSALSERILASVDLEAARERRKRNFDYLHRRLARFNGCDLDPGSIDGPLCYPLLTGAQGLREALIAQRIYVATYWPDVLQRAPGASAAAALVRELVPLPCDQRYDEDDMARVADACAAYLSAHTHTILDTHHEYPREDRHPQGSGTR</sequence>
<proteinExistence type="predicted"/>